<dbReference type="WBParaSite" id="nRc.2.0.1.t07775-RA">
    <property type="protein sequence ID" value="nRc.2.0.1.t07775-RA"/>
    <property type="gene ID" value="nRc.2.0.1.g07775"/>
</dbReference>
<accession>A0A915I1S3</accession>
<dbReference type="Proteomes" id="UP000887565">
    <property type="component" value="Unplaced"/>
</dbReference>
<proteinExistence type="predicted"/>
<organism evidence="1 2">
    <name type="scientific">Romanomermis culicivorax</name>
    <name type="common">Nematode worm</name>
    <dbReference type="NCBI Taxonomy" id="13658"/>
    <lineage>
        <taxon>Eukaryota</taxon>
        <taxon>Metazoa</taxon>
        <taxon>Ecdysozoa</taxon>
        <taxon>Nematoda</taxon>
        <taxon>Enoplea</taxon>
        <taxon>Dorylaimia</taxon>
        <taxon>Mermithida</taxon>
        <taxon>Mermithoidea</taxon>
        <taxon>Mermithidae</taxon>
        <taxon>Romanomermis</taxon>
    </lineage>
</organism>
<keyword evidence="1" id="KW-1185">Reference proteome</keyword>
<evidence type="ECO:0000313" key="1">
    <source>
        <dbReference type="Proteomes" id="UP000887565"/>
    </source>
</evidence>
<name>A0A915I1S3_ROMCU</name>
<reference evidence="2" key="1">
    <citation type="submission" date="2022-11" db="UniProtKB">
        <authorList>
            <consortium name="WormBaseParasite"/>
        </authorList>
    </citation>
    <scope>IDENTIFICATION</scope>
</reference>
<dbReference type="AlphaFoldDB" id="A0A915I1S3"/>
<sequence length="99" mass="11190">TPTDPKTTPIKTIDRLTHFCLSFNFGAFIFKWNNDGQTKLNIVPVILPTKPINKAKCGTEMAMNNVKSTKHILAARAHSLMVPSKEKQEQVFFLSFLKN</sequence>
<protein>
    <submittedName>
        <fullName evidence="2">Uncharacterized protein</fullName>
    </submittedName>
</protein>
<evidence type="ECO:0000313" key="2">
    <source>
        <dbReference type="WBParaSite" id="nRc.2.0.1.t07775-RA"/>
    </source>
</evidence>